<feature type="signal peptide" evidence="1">
    <location>
        <begin position="1"/>
        <end position="20"/>
    </location>
</feature>
<evidence type="ECO:0000256" key="1">
    <source>
        <dbReference type="SAM" id="SignalP"/>
    </source>
</evidence>
<keyword evidence="1" id="KW-0732">Signal</keyword>
<reference evidence="2" key="1">
    <citation type="submission" date="2023-06" db="EMBL/GenBank/DDBJ databases">
        <title>Male Hemibagrus guttatus genome.</title>
        <authorList>
            <person name="Bian C."/>
        </authorList>
    </citation>
    <scope>NUCLEOTIDE SEQUENCE</scope>
    <source>
        <strain evidence="2">Male_cb2023</strain>
        <tissue evidence="2">Muscle</tissue>
    </source>
</reference>
<dbReference type="Proteomes" id="UP001274896">
    <property type="component" value="Unassembled WGS sequence"/>
</dbReference>
<proteinExistence type="predicted"/>
<comment type="caution">
    <text evidence="2">The sequence shown here is derived from an EMBL/GenBank/DDBJ whole genome shotgun (WGS) entry which is preliminary data.</text>
</comment>
<dbReference type="EMBL" id="JAUCMX010000013">
    <property type="protein sequence ID" value="KAK3526344.1"/>
    <property type="molecule type" value="Genomic_DNA"/>
</dbReference>
<accession>A0AAE0UXB6</accession>
<sequence length="135" mass="15391">MKIFLLFLLTSGYFCSGSSASTTEECKVQQVLLKEIIDDVTVIKGLQTSMIFVDHVLTPEHCTHENFCQAGAVLSEYKAEDLGLGEKDWRLPRKLVAYTRKTTCNVKAMDQKVEFRQLLHNIKQCAQKEYKKPCV</sequence>
<evidence type="ECO:0000313" key="2">
    <source>
        <dbReference type="EMBL" id="KAK3526344.1"/>
    </source>
</evidence>
<keyword evidence="3" id="KW-1185">Reference proteome</keyword>
<dbReference type="InterPro" id="IPR009079">
    <property type="entry name" value="4_helix_cytokine-like_core"/>
</dbReference>
<protein>
    <submittedName>
        <fullName evidence="2">Uncharacterized protein</fullName>
    </submittedName>
</protein>
<dbReference type="Gene3D" id="1.20.1250.10">
    <property type="match status" value="1"/>
</dbReference>
<gene>
    <name evidence="2" type="ORF">QTP70_024266</name>
</gene>
<feature type="chain" id="PRO_5042259643" evidence="1">
    <location>
        <begin position="21"/>
        <end position="135"/>
    </location>
</feature>
<evidence type="ECO:0000313" key="3">
    <source>
        <dbReference type="Proteomes" id="UP001274896"/>
    </source>
</evidence>
<dbReference type="AlphaFoldDB" id="A0AAE0UXB6"/>
<name>A0AAE0UXB6_9TELE</name>
<organism evidence="2 3">
    <name type="scientific">Hemibagrus guttatus</name>
    <dbReference type="NCBI Taxonomy" id="175788"/>
    <lineage>
        <taxon>Eukaryota</taxon>
        <taxon>Metazoa</taxon>
        <taxon>Chordata</taxon>
        <taxon>Craniata</taxon>
        <taxon>Vertebrata</taxon>
        <taxon>Euteleostomi</taxon>
        <taxon>Actinopterygii</taxon>
        <taxon>Neopterygii</taxon>
        <taxon>Teleostei</taxon>
        <taxon>Ostariophysi</taxon>
        <taxon>Siluriformes</taxon>
        <taxon>Bagridae</taxon>
        <taxon>Hemibagrus</taxon>
    </lineage>
</organism>